<keyword evidence="1" id="KW-0479">Metal-binding</keyword>
<reference evidence="3 4" key="1">
    <citation type="submission" date="2015-08" db="EMBL/GenBank/DDBJ databases">
        <title>Emmonsia species relationships and genome sequence.</title>
        <authorList>
            <person name="Cuomo C.A."/>
            <person name="Schwartz I.S."/>
            <person name="Kenyon C."/>
            <person name="De Hoog G.S."/>
            <person name="Govender N.P."/>
            <person name="Botha A."/>
            <person name="Moreno L."/>
            <person name="De Vries M."/>
            <person name="Munoz J.F."/>
            <person name="Stielow J.B."/>
        </authorList>
    </citation>
    <scope>NUCLEOTIDE SEQUENCE [LARGE SCALE GENOMIC DNA]</scope>
    <source>
        <strain evidence="3 4">EI222</strain>
    </source>
</reference>
<organism evidence="3 4">
    <name type="scientific">Blastomyces percursus</name>
    <dbReference type="NCBI Taxonomy" id="1658174"/>
    <lineage>
        <taxon>Eukaryota</taxon>
        <taxon>Fungi</taxon>
        <taxon>Dikarya</taxon>
        <taxon>Ascomycota</taxon>
        <taxon>Pezizomycotina</taxon>
        <taxon>Eurotiomycetes</taxon>
        <taxon>Eurotiomycetidae</taxon>
        <taxon>Onygenales</taxon>
        <taxon>Ajellomycetaceae</taxon>
        <taxon>Blastomyces</taxon>
    </lineage>
</organism>
<evidence type="ECO:0000313" key="3">
    <source>
        <dbReference type="EMBL" id="OJD17029.1"/>
    </source>
</evidence>
<dbReference type="SMART" id="SM00355">
    <property type="entry name" value="ZnF_C2H2"/>
    <property type="match status" value="3"/>
</dbReference>
<evidence type="ECO:0000256" key="1">
    <source>
        <dbReference type="PROSITE-ProRule" id="PRU00042"/>
    </source>
</evidence>
<comment type="caution">
    <text evidence="3">The sequence shown here is derived from an EMBL/GenBank/DDBJ whole genome shotgun (WGS) entry which is preliminary data.</text>
</comment>
<name>A0A1J9QP44_9EURO</name>
<dbReference type="InterPro" id="IPR013087">
    <property type="entry name" value="Znf_C2H2_type"/>
</dbReference>
<keyword evidence="1" id="KW-0862">Zinc</keyword>
<accession>A0A1J9QP44</accession>
<proteinExistence type="predicted"/>
<dbReference type="AlphaFoldDB" id="A0A1J9QP44"/>
<evidence type="ECO:0000259" key="2">
    <source>
        <dbReference type="PROSITE" id="PS50157"/>
    </source>
</evidence>
<feature type="domain" description="C2H2-type" evidence="2">
    <location>
        <begin position="20"/>
        <end position="51"/>
    </location>
</feature>
<dbReference type="PROSITE" id="PS50157">
    <property type="entry name" value="ZINC_FINGER_C2H2_2"/>
    <property type="match status" value="2"/>
</dbReference>
<sequence>MKVDRSELLLTRVTQAGYCYACVASDCFMIFKDNNELNKHIRSSRNKSHEPFATYLDARCPECEDGCGPDHDYFCHPKTYEERMRELLPYNIPPDHSIPRFSLCFDVVRAFRDGLDSSSSPVQQGDLMLYDLAECLHKRLMIMENELRRCSGEDHFNKVFGSPTRSIKDIRVLLREQPSSPNLVNCPAPGCQETFPSPLGRIDHLKASNDQSHLFYKSILDETYCFPCGKEFNLSTSLAKHNKRTHGVISSSRINIFHQICTTEQPQVSSSLKRKPQYIVRFDNSASKRNCQHDKHNDKHEKLQTLSQQLQPARPLGKAPNISIQDQTLEIPPSANCSIPQQDILGDGFFQPSQLLNPLSDNIGFDENELMRKLLSHDCWDQLVPLPDLHLLDPHTVSENPNIQDAC</sequence>
<gene>
    <name evidence="3" type="ORF">ACJ73_08830</name>
</gene>
<keyword evidence="4" id="KW-1185">Reference proteome</keyword>
<dbReference type="OrthoDB" id="10313451at2759"/>
<dbReference type="EMBL" id="LGTZ01002224">
    <property type="protein sequence ID" value="OJD17029.1"/>
    <property type="molecule type" value="Genomic_DNA"/>
</dbReference>
<dbReference type="Proteomes" id="UP000242791">
    <property type="component" value="Unassembled WGS sequence"/>
</dbReference>
<feature type="domain" description="C2H2-type" evidence="2">
    <location>
        <begin position="223"/>
        <end position="246"/>
    </location>
</feature>
<dbReference type="VEuPathDB" id="FungiDB:ACJ73_08830"/>
<protein>
    <recommendedName>
        <fullName evidence="2">C2H2-type domain-containing protein</fullName>
    </recommendedName>
</protein>
<evidence type="ECO:0000313" key="4">
    <source>
        <dbReference type="Proteomes" id="UP000242791"/>
    </source>
</evidence>
<keyword evidence="1" id="KW-0863">Zinc-finger</keyword>
<dbReference type="GO" id="GO:0008270">
    <property type="term" value="F:zinc ion binding"/>
    <property type="evidence" value="ECO:0007669"/>
    <property type="project" value="UniProtKB-KW"/>
</dbReference>
<dbReference type="PROSITE" id="PS00028">
    <property type="entry name" value="ZINC_FINGER_C2H2_1"/>
    <property type="match status" value="1"/>
</dbReference>